<gene>
    <name evidence="2" type="primary">PO21_14</name>
    <name evidence="2" type="ORF">CDAR_27161</name>
</gene>
<evidence type="ECO:0000313" key="2">
    <source>
        <dbReference type="EMBL" id="GIY44242.1"/>
    </source>
</evidence>
<dbReference type="EMBL" id="BPLQ01009480">
    <property type="protein sequence ID" value="GIY44242.1"/>
    <property type="molecule type" value="Genomic_DNA"/>
</dbReference>
<dbReference type="InterPro" id="IPR000477">
    <property type="entry name" value="RT_dom"/>
</dbReference>
<evidence type="ECO:0000313" key="3">
    <source>
        <dbReference type="Proteomes" id="UP001054837"/>
    </source>
</evidence>
<sequence length="139" mass="15490">MPFDGVIEHNFLLQTAIEKARASKRNICTAWLDVSNAFGTLSRCLFLFLDGVKQGCLLFNITIDPVIREIQGSSASHQILAFADDICLITNFGELQVKLNETQHLLGRLRLTLNPGKSYSFHLHGSTPVGWLAQNFSWG</sequence>
<dbReference type="SUPFAM" id="SSF56672">
    <property type="entry name" value="DNA/RNA polymerases"/>
    <property type="match status" value="1"/>
</dbReference>
<comment type="caution">
    <text evidence="2">The sequence shown here is derived from an EMBL/GenBank/DDBJ whole genome shotgun (WGS) entry which is preliminary data.</text>
</comment>
<keyword evidence="3" id="KW-1185">Reference proteome</keyword>
<dbReference type="InterPro" id="IPR043502">
    <property type="entry name" value="DNA/RNA_pol_sf"/>
</dbReference>
<reference evidence="2 3" key="1">
    <citation type="submission" date="2021-06" db="EMBL/GenBank/DDBJ databases">
        <title>Caerostris darwini draft genome.</title>
        <authorList>
            <person name="Kono N."/>
            <person name="Arakawa K."/>
        </authorList>
    </citation>
    <scope>NUCLEOTIDE SEQUENCE [LARGE SCALE GENOMIC DNA]</scope>
</reference>
<evidence type="ECO:0000259" key="1">
    <source>
        <dbReference type="Pfam" id="PF00078"/>
    </source>
</evidence>
<dbReference type="GO" id="GO:0071897">
    <property type="term" value="P:DNA biosynthetic process"/>
    <property type="evidence" value="ECO:0007669"/>
    <property type="project" value="UniProtKB-ARBA"/>
</dbReference>
<name>A0AAV4TFS3_9ARAC</name>
<dbReference type="Pfam" id="PF00078">
    <property type="entry name" value="RVT_1"/>
    <property type="match status" value="1"/>
</dbReference>
<dbReference type="AlphaFoldDB" id="A0AAV4TFS3"/>
<proteinExistence type="predicted"/>
<organism evidence="2 3">
    <name type="scientific">Caerostris darwini</name>
    <dbReference type="NCBI Taxonomy" id="1538125"/>
    <lineage>
        <taxon>Eukaryota</taxon>
        <taxon>Metazoa</taxon>
        <taxon>Ecdysozoa</taxon>
        <taxon>Arthropoda</taxon>
        <taxon>Chelicerata</taxon>
        <taxon>Arachnida</taxon>
        <taxon>Araneae</taxon>
        <taxon>Araneomorphae</taxon>
        <taxon>Entelegynae</taxon>
        <taxon>Araneoidea</taxon>
        <taxon>Araneidae</taxon>
        <taxon>Caerostris</taxon>
    </lineage>
</organism>
<dbReference type="Proteomes" id="UP001054837">
    <property type="component" value="Unassembled WGS sequence"/>
</dbReference>
<protein>
    <submittedName>
        <fullName evidence="2">Retrovirus-related Pol polyprotein from type-1 retrotransposable element R2</fullName>
    </submittedName>
</protein>
<accession>A0AAV4TFS3</accession>
<feature type="domain" description="Reverse transcriptase" evidence="1">
    <location>
        <begin position="19"/>
        <end position="133"/>
    </location>
</feature>